<feature type="domain" description="ABC transporter type 1 GsiC-like N-terminal" evidence="5">
    <location>
        <begin position="7"/>
        <end position="112"/>
    </location>
</feature>
<feature type="non-terminal residue" evidence="6">
    <location>
        <position position="170"/>
    </location>
</feature>
<evidence type="ECO:0000256" key="3">
    <source>
        <dbReference type="ARBA" id="ARBA00022475"/>
    </source>
</evidence>
<evidence type="ECO:0000256" key="4">
    <source>
        <dbReference type="SAM" id="Phobius"/>
    </source>
</evidence>
<keyword evidence="4" id="KW-1133">Transmembrane helix</keyword>
<dbReference type="Pfam" id="PF19300">
    <property type="entry name" value="BPD_transp_1_N"/>
    <property type="match status" value="1"/>
</dbReference>
<proteinExistence type="predicted"/>
<accession>X1D5C0</accession>
<sequence length="170" mass="19500">MAQAKNMVSYIIKRIFMMFPLLLVVLIITFILSRFMDVLPVIQSVGFNLDPQELQRLIELEKHRMGYDLPILQQLGIYLMNFFTGNWGNSYIVFEDTPVIDVIMSIFPKTIELMIIPMIIVPIIAVKLGVVSAKNKDNSKDTFIRFFAILGAGFPIFFIGNLLQIFIGKY</sequence>
<feature type="transmembrane region" description="Helical" evidence="4">
    <location>
        <begin position="143"/>
        <end position="167"/>
    </location>
</feature>
<keyword evidence="4" id="KW-0472">Membrane</keyword>
<dbReference type="InterPro" id="IPR045621">
    <property type="entry name" value="BPD_transp_1_N"/>
</dbReference>
<keyword evidence="4" id="KW-0812">Transmembrane</keyword>
<protein>
    <recommendedName>
        <fullName evidence="5">ABC transporter type 1 GsiC-like N-terminal domain-containing protein</fullName>
    </recommendedName>
</protein>
<evidence type="ECO:0000313" key="6">
    <source>
        <dbReference type="EMBL" id="GAH00314.1"/>
    </source>
</evidence>
<dbReference type="AlphaFoldDB" id="X1D5C0"/>
<keyword evidence="3" id="KW-1003">Cell membrane</keyword>
<gene>
    <name evidence="6" type="ORF">S01H4_41584</name>
</gene>
<keyword evidence="2" id="KW-0813">Transport</keyword>
<comment type="caution">
    <text evidence="6">The sequence shown here is derived from an EMBL/GenBank/DDBJ whole genome shotgun (WGS) entry which is preliminary data.</text>
</comment>
<name>X1D5C0_9ZZZZ</name>
<evidence type="ECO:0000256" key="2">
    <source>
        <dbReference type="ARBA" id="ARBA00022448"/>
    </source>
</evidence>
<feature type="transmembrane region" description="Helical" evidence="4">
    <location>
        <begin position="113"/>
        <end position="131"/>
    </location>
</feature>
<dbReference type="EMBL" id="BART01022754">
    <property type="protein sequence ID" value="GAH00314.1"/>
    <property type="molecule type" value="Genomic_DNA"/>
</dbReference>
<organism evidence="6">
    <name type="scientific">marine sediment metagenome</name>
    <dbReference type="NCBI Taxonomy" id="412755"/>
    <lineage>
        <taxon>unclassified sequences</taxon>
        <taxon>metagenomes</taxon>
        <taxon>ecological metagenomes</taxon>
    </lineage>
</organism>
<evidence type="ECO:0000259" key="5">
    <source>
        <dbReference type="Pfam" id="PF19300"/>
    </source>
</evidence>
<dbReference type="GO" id="GO:0005886">
    <property type="term" value="C:plasma membrane"/>
    <property type="evidence" value="ECO:0007669"/>
    <property type="project" value="UniProtKB-SubCell"/>
</dbReference>
<reference evidence="6" key="1">
    <citation type="journal article" date="2014" name="Front. Microbiol.">
        <title>High frequency of phylogenetically diverse reductive dehalogenase-homologous genes in deep subseafloor sedimentary metagenomes.</title>
        <authorList>
            <person name="Kawai M."/>
            <person name="Futagami T."/>
            <person name="Toyoda A."/>
            <person name="Takaki Y."/>
            <person name="Nishi S."/>
            <person name="Hori S."/>
            <person name="Arai W."/>
            <person name="Tsubouchi T."/>
            <person name="Morono Y."/>
            <person name="Uchiyama I."/>
            <person name="Ito T."/>
            <person name="Fujiyama A."/>
            <person name="Inagaki F."/>
            <person name="Takami H."/>
        </authorList>
    </citation>
    <scope>NUCLEOTIDE SEQUENCE</scope>
    <source>
        <strain evidence="6">Expedition CK06-06</strain>
    </source>
</reference>
<feature type="transmembrane region" description="Helical" evidence="4">
    <location>
        <begin position="15"/>
        <end position="36"/>
    </location>
</feature>
<comment type="subcellular location">
    <subcellularLocation>
        <location evidence="1">Cell membrane</location>
        <topology evidence="1">Multi-pass membrane protein</topology>
    </subcellularLocation>
</comment>
<dbReference type="PANTHER" id="PTHR43163">
    <property type="entry name" value="DIPEPTIDE TRANSPORT SYSTEM PERMEASE PROTEIN DPPB-RELATED"/>
    <property type="match status" value="1"/>
</dbReference>
<dbReference type="PANTHER" id="PTHR43163:SF6">
    <property type="entry name" value="DIPEPTIDE TRANSPORT SYSTEM PERMEASE PROTEIN DPPB-RELATED"/>
    <property type="match status" value="1"/>
</dbReference>
<evidence type="ECO:0000256" key="1">
    <source>
        <dbReference type="ARBA" id="ARBA00004651"/>
    </source>
</evidence>